<proteinExistence type="predicted"/>
<evidence type="ECO:0000313" key="2">
    <source>
        <dbReference type="Proteomes" id="UP000268684"/>
    </source>
</evidence>
<sequence>MLPTLTTTERSADFWSDRQLQQFNDAADAEADRAELIAQIAKERLKAKIATLSDDDLIGGMHSVTQEKHARALRAAFRESPEALGDLVMSIIVHAMSEDAELEAERSLDSDRPRFSNVICSSCGQKFGPGAAGFSSCADHAGRRVRLFDES</sequence>
<dbReference type="AlphaFoldDB" id="A0AAJ5N843"/>
<dbReference type="RefSeq" id="WP_122166201.1">
    <property type="nucleotide sequence ID" value="NZ_LR025742.1"/>
</dbReference>
<dbReference type="GeneID" id="71053255"/>
<reference evidence="1 2" key="1">
    <citation type="submission" date="2017-11" db="EMBL/GenBank/DDBJ databases">
        <authorList>
            <person name="Seth-Smith MB H."/>
        </authorList>
    </citation>
    <scope>NUCLEOTIDE SEQUENCE [LARGE SCALE GENOMIC DNA]</scope>
    <source>
        <strain evidence="1">E</strain>
    </source>
</reference>
<evidence type="ECO:0000313" key="1">
    <source>
        <dbReference type="EMBL" id="VBB10656.1"/>
    </source>
</evidence>
<accession>A0AAJ5N843</accession>
<gene>
    <name evidence="1" type="ORF">BSTAB16_0763</name>
</gene>
<name>A0AAJ5N843_9BURK</name>
<dbReference type="EMBL" id="LR025742">
    <property type="protein sequence ID" value="VBB10656.1"/>
    <property type="molecule type" value="Genomic_DNA"/>
</dbReference>
<protein>
    <submittedName>
        <fullName evidence="1">Uncharacterized protein</fullName>
    </submittedName>
</protein>
<organism evidence="1 2">
    <name type="scientific">Burkholderia stabilis</name>
    <dbReference type="NCBI Taxonomy" id="95485"/>
    <lineage>
        <taxon>Bacteria</taxon>
        <taxon>Pseudomonadati</taxon>
        <taxon>Pseudomonadota</taxon>
        <taxon>Betaproteobacteria</taxon>
        <taxon>Burkholderiales</taxon>
        <taxon>Burkholderiaceae</taxon>
        <taxon>Burkholderia</taxon>
        <taxon>Burkholderia cepacia complex</taxon>
    </lineage>
</organism>
<dbReference type="Proteomes" id="UP000268684">
    <property type="component" value="Chromosome I"/>
</dbReference>
<keyword evidence="2" id="KW-1185">Reference proteome</keyword>